<dbReference type="OrthoDB" id="9776390at2"/>
<comment type="similarity">
    <text evidence="3 10 13">Belongs to the IPP transferase family.</text>
</comment>
<dbReference type="EC" id="2.5.1.75" evidence="10"/>
<evidence type="ECO:0000256" key="3">
    <source>
        <dbReference type="ARBA" id="ARBA00005842"/>
    </source>
</evidence>
<evidence type="ECO:0000256" key="11">
    <source>
        <dbReference type="RuleBase" id="RU003783"/>
    </source>
</evidence>
<comment type="caution">
    <text evidence="10">Lacks conserved residue(s) required for the propagation of feature annotation.</text>
</comment>
<comment type="function">
    <text evidence="2 10 12">Catalyzes the transfer of a dimethylallyl group onto the adenine at position 37 in tRNAs that read codons beginning with uridine, leading to the formation of N6-(dimethylallyl)adenosine (i(6)A).</text>
</comment>
<dbReference type="GO" id="GO:0052381">
    <property type="term" value="F:tRNA dimethylallyltransferase activity"/>
    <property type="evidence" value="ECO:0007669"/>
    <property type="project" value="UniProtKB-UniRule"/>
</dbReference>
<keyword evidence="6 10" id="KW-0547">Nucleotide-binding</keyword>
<evidence type="ECO:0000256" key="2">
    <source>
        <dbReference type="ARBA" id="ARBA00003213"/>
    </source>
</evidence>
<dbReference type="GO" id="GO:0006400">
    <property type="term" value="P:tRNA modification"/>
    <property type="evidence" value="ECO:0007669"/>
    <property type="project" value="TreeGrafter"/>
</dbReference>
<dbReference type="Pfam" id="PF01715">
    <property type="entry name" value="IPPT"/>
    <property type="match status" value="1"/>
</dbReference>
<dbReference type="EMBL" id="PVTQ01000001">
    <property type="protein sequence ID" value="PRY94310.1"/>
    <property type="molecule type" value="Genomic_DNA"/>
</dbReference>
<evidence type="ECO:0000256" key="8">
    <source>
        <dbReference type="ARBA" id="ARBA00022842"/>
    </source>
</evidence>
<reference evidence="14 15" key="1">
    <citation type="submission" date="2018-03" db="EMBL/GenBank/DDBJ databases">
        <title>Genomic Encyclopedia of Archaeal and Bacterial Type Strains, Phase II (KMG-II): from individual species to whole genera.</title>
        <authorList>
            <person name="Goeker M."/>
        </authorList>
    </citation>
    <scope>NUCLEOTIDE SEQUENCE [LARGE SCALE GENOMIC DNA]</scope>
    <source>
        <strain evidence="14 15">DSM 100212</strain>
    </source>
</reference>
<dbReference type="NCBIfam" id="TIGR00174">
    <property type="entry name" value="miaA"/>
    <property type="match status" value="1"/>
</dbReference>
<accession>A0A2T0X5S4</accession>
<feature type="binding site" evidence="10">
    <location>
        <begin position="45"/>
        <end position="50"/>
    </location>
    <ligand>
        <name>substrate</name>
    </ligand>
</feature>
<protein>
    <recommendedName>
        <fullName evidence="10">tRNA dimethylallyltransferase</fullName>
        <ecNumber evidence="10">2.5.1.75</ecNumber>
    </recommendedName>
    <alternativeName>
        <fullName evidence="10">Dimethylallyl diphosphate:tRNA dimethylallyltransferase</fullName>
        <shortName evidence="10">DMAPP:tRNA dimethylallyltransferase</shortName>
        <shortName evidence="10">DMATase</shortName>
    </alternativeName>
    <alternativeName>
        <fullName evidence="10">Isopentenyl-diphosphate:tRNA isopentenyltransferase</fullName>
        <shortName evidence="10">IPP transferase</shortName>
        <shortName evidence="10">IPPT</shortName>
        <shortName evidence="10">IPTase</shortName>
    </alternativeName>
</protein>
<organism evidence="14 15">
    <name type="scientific">Donghicola tyrosinivorans</name>
    <dbReference type="NCBI Taxonomy" id="1652492"/>
    <lineage>
        <taxon>Bacteria</taxon>
        <taxon>Pseudomonadati</taxon>
        <taxon>Pseudomonadota</taxon>
        <taxon>Alphaproteobacteria</taxon>
        <taxon>Rhodobacterales</taxon>
        <taxon>Roseobacteraceae</taxon>
        <taxon>Donghicola</taxon>
    </lineage>
</organism>
<dbReference type="Gene3D" id="3.40.50.300">
    <property type="entry name" value="P-loop containing nucleotide triphosphate hydrolases"/>
    <property type="match status" value="1"/>
</dbReference>
<dbReference type="SUPFAM" id="SSF52540">
    <property type="entry name" value="P-loop containing nucleoside triphosphate hydrolases"/>
    <property type="match status" value="1"/>
</dbReference>
<name>A0A2T0X5S4_9RHOB</name>
<evidence type="ECO:0000256" key="1">
    <source>
        <dbReference type="ARBA" id="ARBA00001946"/>
    </source>
</evidence>
<evidence type="ECO:0000313" key="15">
    <source>
        <dbReference type="Proteomes" id="UP000238392"/>
    </source>
</evidence>
<evidence type="ECO:0000256" key="12">
    <source>
        <dbReference type="RuleBase" id="RU003784"/>
    </source>
</evidence>
<evidence type="ECO:0000256" key="13">
    <source>
        <dbReference type="RuleBase" id="RU003785"/>
    </source>
</evidence>
<dbReference type="InterPro" id="IPR018022">
    <property type="entry name" value="IPT"/>
</dbReference>
<proteinExistence type="inferred from homology"/>
<evidence type="ECO:0000256" key="5">
    <source>
        <dbReference type="ARBA" id="ARBA00022694"/>
    </source>
</evidence>
<dbReference type="AlphaFoldDB" id="A0A2T0X5S4"/>
<evidence type="ECO:0000256" key="6">
    <source>
        <dbReference type="ARBA" id="ARBA00022741"/>
    </source>
</evidence>
<feature type="site" description="Interaction with substrate tRNA" evidence="10">
    <location>
        <position position="152"/>
    </location>
</feature>
<evidence type="ECO:0000256" key="7">
    <source>
        <dbReference type="ARBA" id="ARBA00022840"/>
    </source>
</evidence>
<feature type="site" description="Interaction with substrate tRNA" evidence="10">
    <location>
        <position position="130"/>
    </location>
</feature>
<gene>
    <name evidence="10" type="primary">miaA</name>
    <name evidence="14" type="ORF">CLV74_101447</name>
</gene>
<evidence type="ECO:0000313" key="14">
    <source>
        <dbReference type="EMBL" id="PRY94310.1"/>
    </source>
</evidence>
<dbReference type="InterPro" id="IPR027417">
    <property type="entry name" value="P-loop_NTPase"/>
</dbReference>
<comment type="catalytic activity">
    <reaction evidence="9 10 11">
        <text>adenosine(37) in tRNA + dimethylallyl diphosphate = N(6)-dimethylallyladenosine(37) in tRNA + diphosphate</text>
        <dbReference type="Rhea" id="RHEA:26482"/>
        <dbReference type="Rhea" id="RHEA-COMP:10162"/>
        <dbReference type="Rhea" id="RHEA-COMP:10375"/>
        <dbReference type="ChEBI" id="CHEBI:33019"/>
        <dbReference type="ChEBI" id="CHEBI:57623"/>
        <dbReference type="ChEBI" id="CHEBI:74411"/>
        <dbReference type="ChEBI" id="CHEBI:74415"/>
        <dbReference type="EC" id="2.5.1.75"/>
    </reaction>
</comment>
<keyword evidence="4 10" id="KW-0808">Transferase</keyword>
<dbReference type="GO" id="GO:0005524">
    <property type="term" value="F:ATP binding"/>
    <property type="evidence" value="ECO:0007669"/>
    <property type="project" value="UniProtKB-UniRule"/>
</dbReference>
<dbReference type="RefSeq" id="WP_106262560.1">
    <property type="nucleotide sequence ID" value="NZ_PVTQ01000001.1"/>
</dbReference>
<keyword evidence="15" id="KW-1185">Reference proteome</keyword>
<dbReference type="HAMAP" id="MF_00185">
    <property type="entry name" value="IPP_trans"/>
    <property type="match status" value="1"/>
</dbReference>
<dbReference type="Gene3D" id="1.10.20.140">
    <property type="match status" value="1"/>
</dbReference>
<dbReference type="Proteomes" id="UP000238392">
    <property type="component" value="Unassembled WGS sequence"/>
</dbReference>
<keyword evidence="5 10" id="KW-0819">tRNA processing</keyword>
<keyword evidence="8 10" id="KW-0460">Magnesium</keyword>
<dbReference type="PANTHER" id="PTHR11088">
    <property type="entry name" value="TRNA DIMETHYLALLYLTRANSFERASE"/>
    <property type="match status" value="1"/>
</dbReference>
<comment type="cofactor">
    <cofactor evidence="1 10">
        <name>Mg(2+)</name>
        <dbReference type="ChEBI" id="CHEBI:18420"/>
    </cofactor>
</comment>
<sequence length="316" mass="34506">MSENTVSFNGQPALFRKALLLTTRLDDFDPDSLDPAKPVLIAGPTASGKSELALRIAEAQGGIVINADALQVFDGWRILTARPDDADLARAPHALYGHVPYDADYSVGAWLRDLTPLLRGPERPIIVGGTGLYFTALTTGLAQIPATPPEVRALADARIRDEGFEALLAELDPESAARLDRNNPVRVQRAWEVLTSTGRGIAAWQDDTPPPIMPLTQAQPLCIMPNKEWLNARIRKRFHLMMEAGALAEAQAMLPLWNPNLQSSKAIGAPELIAKLQGEMSESTAIEAAIIASRQYAKRQRSWLRGKMAAWHQITA</sequence>
<evidence type="ECO:0000256" key="9">
    <source>
        <dbReference type="ARBA" id="ARBA00049563"/>
    </source>
</evidence>
<evidence type="ECO:0000256" key="4">
    <source>
        <dbReference type="ARBA" id="ARBA00022679"/>
    </source>
</evidence>
<comment type="caution">
    <text evidence="14">The sequence shown here is derived from an EMBL/GenBank/DDBJ whole genome shotgun (WGS) entry which is preliminary data.</text>
</comment>
<dbReference type="InterPro" id="IPR039657">
    <property type="entry name" value="Dimethylallyltransferase"/>
</dbReference>
<feature type="binding site" evidence="10">
    <location>
        <begin position="43"/>
        <end position="50"/>
    </location>
    <ligand>
        <name>ATP</name>
        <dbReference type="ChEBI" id="CHEBI:30616"/>
    </ligand>
</feature>
<comment type="subunit">
    <text evidence="10">Monomer.</text>
</comment>
<evidence type="ECO:0000256" key="10">
    <source>
        <dbReference type="HAMAP-Rule" id="MF_00185"/>
    </source>
</evidence>
<keyword evidence="7 10" id="KW-0067">ATP-binding</keyword>
<dbReference type="PANTHER" id="PTHR11088:SF60">
    <property type="entry name" value="TRNA DIMETHYLALLYLTRANSFERASE"/>
    <property type="match status" value="1"/>
</dbReference>